<accession>C0R8Y3</accession>
<evidence type="ECO:0000313" key="1">
    <source>
        <dbReference type="EMBL" id="ACN52927.1"/>
    </source>
</evidence>
<name>C0R8Y3_BORVA</name>
<organism evidence="1 2">
    <name type="scientific">Borreliella valaisiana VS116</name>
    <dbReference type="NCBI Taxonomy" id="445987"/>
    <lineage>
        <taxon>Bacteria</taxon>
        <taxon>Pseudomonadati</taxon>
        <taxon>Spirochaetota</taxon>
        <taxon>Spirochaetia</taxon>
        <taxon>Spirochaetales</taxon>
        <taxon>Borreliaceae</taxon>
        <taxon>Borreliella</taxon>
    </lineage>
</organism>
<dbReference type="AlphaFoldDB" id="C0R8Y3"/>
<evidence type="ECO:0000313" key="2">
    <source>
        <dbReference type="Proteomes" id="UP000006163"/>
    </source>
</evidence>
<keyword evidence="2" id="KW-1185">Reference proteome</keyword>
<dbReference type="Proteomes" id="UP000006163">
    <property type="component" value="Plasmid VS116_lp28-3"/>
</dbReference>
<geneLocation type="plasmid" evidence="1 2">
    <name>VS116_lp28-3</name>
</geneLocation>
<reference evidence="1 2" key="1">
    <citation type="journal article" date="2012" name="J. Bacteriol.">
        <title>Whole-Genome Sequences of Borrelia bissettii, Borrelia valaisiana, and Borrelia spielmanii.</title>
        <authorList>
            <person name="Schutzer S.E."/>
            <person name="Fraser-Liggett C.M."/>
            <person name="Qiu W.G."/>
            <person name="Kraiczy P."/>
            <person name="Mongodin E.F."/>
            <person name="Dunn J.J."/>
            <person name="Luft B.J."/>
            <person name="Casjens S.R."/>
        </authorList>
    </citation>
    <scope>NUCLEOTIDE SEQUENCE [LARGE SCALE GENOMIC DNA]</scope>
    <source>
        <strain evidence="1 2">VS116</strain>
        <plasmid evidence="1">VS116_lp28-3</plasmid>
    </source>
</reference>
<dbReference type="HOGENOM" id="CLU_3059136_0_0_12"/>
<proteinExistence type="predicted"/>
<protein>
    <submittedName>
        <fullName evidence="1">Uncharacterized protein</fullName>
    </submittedName>
</protein>
<keyword evidence="1" id="KW-0614">Plasmid</keyword>
<dbReference type="EMBL" id="CP001440">
    <property type="protein sequence ID" value="ACN52927.1"/>
    <property type="molecule type" value="Genomic_DNA"/>
</dbReference>
<gene>
    <name evidence="1" type="ORF">BVAVS116_H0068</name>
</gene>
<sequence>MVKILMMRFKSFLKMNFQRPIAIMLVSQTTETNLNCSIHKIGSIITKINLFIT</sequence>